<dbReference type="GO" id="GO:0004523">
    <property type="term" value="F:RNA-DNA hybrid ribonuclease activity"/>
    <property type="evidence" value="ECO:0007669"/>
    <property type="project" value="InterPro"/>
</dbReference>
<dbReference type="Pfam" id="PF14529">
    <property type="entry name" value="Exo_endo_phos_2"/>
    <property type="match status" value="1"/>
</dbReference>
<dbReference type="InterPro" id="IPR036397">
    <property type="entry name" value="RNaseH_sf"/>
</dbReference>
<comment type="caution">
    <text evidence="2">The sequence shown here is derived from an EMBL/GenBank/DDBJ whole genome shotgun (WGS) entry which is preliminary data.</text>
</comment>
<evidence type="ECO:0000259" key="1">
    <source>
        <dbReference type="PROSITE" id="PS50879"/>
    </source>
</evidence>
<dbReference type="SUPFAM" id="SSF56219">
    <property type="entry name" value="DNase I-like"/>
    <property type="match status" value="1"/>
</dbReference>
<protein>
    <recommendedName>
        <fullName evidence="1">RNase H type-1 domain-containing protein</fullName>
    </recommendedName>
</protein>
<dbReference type="InterPro" id="IPR036691">
    <property type="entry name" value="Endo/exonu/phosph_ase_sf"/>
</dbReference>
<dbReference type="Pfam" id="PF00075">
    <property type="entry name" value="RNase_H"/>
    <property type="match status" value="1"/>
</dbReference>
<accession>A0A1Y3BBS5</accession>
<sequence>MGTRISNTNQRSIKTSFKCIQINCRKAYVPTKETINYILKENIDIAFVSEPYLINDNMPANISPITCLHYKTPNNRIRAIIYINNNKLNPILIQQYSDSCFCVVDVSLNGKTTRLMSVYRPPDSDSNMKELIDKMEQALPTTSNHRTIIAGDFNAHHKEWGCQTSDANGQELYDFLLLNDLNLCNEGNIPTHVQPARNISSIIDLTMASTDMNIERWKVNPDAILGSDHNTLEFFIKEVNNQPQSNNIRQSTYRYRTDQANWEILSLAFRTEMDRNDINEQTINNLNKPEEIDVIVNQITEIITIICDKELKKRGQFIVKKCPWWDDELDQLKKLTIQSKHTYQNAKNNNEMNQTIQQKLQIHLEHKRKYAKCIRQKSNASFTKYLQSCQGMPDIKKVNKLLADTTTTKFPTTLIVNGISTTDHESNTYIMGFSKAARTINVNIANQNLEMKNQIKYLGIIIDQQLNFKAHADHVVKKLAKFYNMFSRIIRPNWGLNPEISALVYRMVAEPMALYGASIWHKTTETKKIAQRILSVQRRILIKICRGYRTISYTSVFLVNNTIPIDIKINERAKIERAKMLDVLKPDGEQDIKLEKLVPATNLPHPGLRNKTTYLIKMNHQEIDRCIMNDGLSIFTDGSKMNNHTGAACVITRNGQLISKHKWKLANHCSVYQAELTAIKESLKQSHQYDSNVIQIFSDSRSSLEAINDRLNCHPIVVEINEEIDLLRTRGKSIRLHWVKAHSNYRWNEVADELAKEATLEESTNITYDRMPISTYKFQCRQTSNEEWMARTTKAETGKWTKKLIPDAKTADAVQRKC</sequence>
<dbReference type="Proteomes" id="UP000194236">
    <property type="component" value="Unassembled WGS sequence"/>
</dbReference>
<dbReference type="InterPro" id="IPR002156">
    <property type="entry name" value="RNaseH_domain"/>
</dbReference>
<dbReference type="PROSITE" id="PS50879">
    <property type="entry name" value="RNASE_H_1"/>
    <property type="match status" value="1"/>
</dbReference>
<dbReference type="Gene3D" id="3.30.420.10">
    <property type="entry name" value="Ribonuclease H-like superfamily/Ribonuclease H"/>
    <property type="match status" value="1"/>
</dbReference>
<dbReference type="CDD" id="cd09276">
    <property type="entry name" value="Rnase_HI_RT_non_LTR"/>
    <property type="match status" value="1"/>
</dbReference>
<name>A0A1Y3BBS5_EURMA</name>
<dbReference type="InterPro" id="IPR005135">
    <property type="entry name" value="Endo/exonuclease/phosphatase"/>
</dbReference>
<evidence type="ECO:0000313" key="2">
    <source>
        <dbReference type="EMBL" id="OTF78340.1"/>
    </source>
</evidence>
<dbReference type="SUPFAM" id="SSF53098">
    <property type="entry name" value="Ribonuclease H-like"/>
    <property type="match status" value="1"/>
</dbReference>
<dbReference type="GO" id="GO:0003676">
    <property type="term" value="F:nucleic acid binding"/>
    <property type="evidence" value="ECO:0007669"/>
    <property type="project" value="InterPro"/>
</dbReference>
<dbReference type="Gene3D" id="3.60.10.10">
    <property type="entry name" value="Endonuclease/exonuclease/phosphatase"/>
    <property type="match status" value="1"/>
</dbReference>
<proteinExistence type="predicted"/>
<dbReference type="InterPro" id="IPR012337">
    <property type="entry name" value="RNaseH-like_sf"/>
</dbReference>
<dbReference type="EMBL" id="MUJZ01028333">
    <property type="protein sequence ID" value="OTF78340.1"/>
    <property type="molecule type" value="Genomic_DNA"/>
</dbReference>
<reference evidence="2 3" key="1">
    <citation type="submission" date="2017-03" db="EMBL/GenBank/DDBJ databases">
        <title>Genome Survey of Euroglyphus maynei.</title>
        <authorList>
            <person name="Arlian L.G."/>
            <person name="Morgan M.S."/>
            <person name="Rider S.D."/>
        </authorList>
    </citation>
    <scope>NUCLEOTIDE SEQUENCE [LARGE SCALE GENOMIC DNA]</scope>
    <source>
        <strain evidence="2">Arlian Lab</strain>
        <tissue evidence="2">Whole body</tissue>
    </source>
</reference>
<feature type="non-terminal residue" evidence="2">
    <location>
        <position position="818"/>
    </location>
</feature>
<keyword evidence="3" id="KW-1185">Reference proteome</keyword>
<feature type="domain" description="RNase H type-1" evidence="1">
    <location>
        <begin position="628"/>
        <end position="760"/>
    </location>
</feature>
<dbReference type="PANTHER" id="PTHR33273:SF4">
    <property type="entry name" value="ENDONUCLEASE_EXONUCLEASE_PHOSPHATASE DOMAIN-CONTAINING PROTEIN"/>
    <property type="match status" value="1"/>
</dbReference>
<gene>
    <name evidence="2" type="ORF">BLA29_001461</name>
</gene>
<organism evidence="2 3">
    <name type="scientific">Euroglyphus maynei</name>
    <name type="common">Mayne's house dust mite</name>
    <dbReference type="NCBI Taxonomy" id="6958"/>
    <lineage>
        <taxon>Eukaryota</taxon>
        <taxon>Metazoa</taxon>
        <taxon>Ecdysozoa</taxon>
        <taxon>Arthropoda</taxon>
        <taxon>Chelicerata</taxon>
        <taxon>Arachnida</taxon>
        <taxon>Acari</taxon>
        <taxon>Acariformes</taxon>
        <taxon>Sarcoptiformes</taxon>
        <taxon>Astigmata</taxon>
        <taxon>Psoroptidia</taxon>
        <taxon>Analgoidea</taxon>
        <taxon>Pyroglyphidae</taxon>
        <taxon>Pyroglyphinae</taxon>
        <taxon>Euroglyphus</taxon>
    </lineage>
</organism>
<dbReference type="OrthoDB" id="6508425at2759"/>
<dbReference type="PANTHER" id="PTHR33273">
    <property type="entry name" value="DOMAIN-CONTAINING PROTEIN, PUTATIVE-RELATED"/>
    <property type="match status" value="1"/>
</dbReference>
<evidence type="ECO:0000313" key="3">
    <source>
        <dbReference type="Proteomes" id="UP000194236"/>
    </source>
</evidence>
<dbReference type="AlphaFoldDB" id="A0A1Y3BBS5"/>